<keyword evidence="2" id="KW-1185">Reference proteome</keyword>
<evidence type="ECO:0000313" key="2">
    <source>
        <dbReference type="Proteomes" id="UP000276834"/>
    </source>
</evidence>
<accession>A0A3L8SB91</accession>
<dbReference type="AlphaFoldDB" id="A0A3L8SB91"/>
<gene>
    <name evidence="1" type="ORF">DV515_00009763</name>
</gene>
<comment type="caution">
    <text evidence="1">The sequence shown here is derived from an EMBL/GenBank/DDBJ whole genome shotgun (WGS) entry which is preliminary data.</text>
</comment>
<organism evidence="1 2">
    <name type="scientific">Chloebia gouldiae</name>
    <name type="common">Gouldian finch</name>
    <name type="synonym">Erythrura gouldiae</name>
    <dbReference type="NCBI Taxonomy" id="44316"/>
    <lineage>
        <taxon>Eukaryota</taxon>
        <taxon>Metazoa</taxon>
        <taxon>Chordata</taxon>
        <taxon>Craniata</taxon>
        <taxon>Vertebrata</taxon>
        <taxon>Euteleostomi</taxon>
        <taxon>Archelosauria</taxon>
        <taxon>Archosauria</taxon>
        <taxon>Dinosauria</taxon>
        <taxon>Saurischia</taxon>
        <taxon>Theropoda</taxon>
        <taxon>Coelurosauria</taxon>
        <taxon>Aves</taxon>
        <taxon>Neognathae</taxon>
        <taxon>Neoaves</taxon>
        <taxon>Telluraves</taxon>
        <taxon>Australaves</taxon>
        <taxon>Passeriformes</taxon>
        <taxon>Passeroidea</taxon>
        <taxon>Passeridae</taxon>
        <taxon>Chloebia</taxon>
    </lineage>
</organism>
<reference evidence="1 2" key="1">
    <citation type="journal article" date="2018" name="Proc. R. Soc. B">
        <title>A non-coding region near Follistatin controls head colour polymorphism in the Gouldian finch.</title>
        <authorList>
            <person name="Toomey M.B."/>
            <person name="Marques C.I."/>
            <person name="Andrade P."/>
            <person name="Araujo P.M."/>
            <person name="Sabatino S."/>
            <person name="Gazda M.A."/>
            <person name="Afonso S."/>
            <person name="Lopes R.J."/>
            <person name="Corbo J.C."/>
            <person name="Carneiro M."/>
        </authorList>
    </citation>
    <scope>NUCLEOTIDE SEQUENCE [LARGE SCALE GENOMIC DNA]</scope>
    <source>
        <strain evidence="1">Red01</strain>
        <tissue evidence="1">Muscle</tissue>
    </source>
</reference>
<dbReference type="EMBL" id="QUSF01000032">
    <property type="protein sequence ID" value="RLV99595.1"/>
    <property type="molecule type" value="Genomic_DNA"/>
</dbReference>
<name>A0A3L8SB91_CHLGU</name>
<sequence>MPRCRLGASSHISEITTPVAQGVLGDDAHGEYASFLASNTPAMLQINILLLHGLHNTSYQVKMVAWEQQS</sequence>
<proteinExistence type="predicted"/>
<protein>
    <submittedName>
        <fullName evidence="1">Uncharacterized protein</fullName>
    </submittedName>
</protein>
<dbReference type="Proteomes" id="UP000276834">
    <property type="component" value="Unassembled WGS sequence"/>
</dbReference>
<evidence type="ECO:0000313" key="1">
    <source>
        <dbReference type="EMBL" id="RLV99595.1"/>
    </source>
</evidence>